<feature type="domain" description="SH3" evidence="11">
    <location>
        <begin position="19"/>
        <end position="78"/>
    </location>
</feature>
<dbReference type="SMART" id="SM00326">
    <property type="entry name" value="SH3"/>
    <property type="match status" value="1"/>
</dbReference>
<dbReference type="RefSeq" id="XP_019624032.1">
    <property type="nucleotide sequence ID" value="XM_019768473.1"/>
</dbReference>
<evidence type="ECO:0000313" key="13">
    <source>
        <dbReference type="RefSeq" id="XP_019624032.1"/>
    </source>
</evidence>
<feature type="repeat" description="ANK" evidence="8">
    <location>
        <begin position="146"/>
        <end position="178"/>
    </location>
</feature>
<keyword evidence="12" id="KW-1185">Reference proteome</keyword>
<dbReference type="GeneID" id="109469802"/>
<sequence>MSKPSRPAPPPPRLAPKPGLVKVFKALYPYRAQQADELSFEEGDVLYVNDMSDSGWWKATCEGRSGLIPSNYVEEGMESVDNPMHEAAKRGNMTFLKECLANRVAVNALDKAGCTALHWAAHGGHAECVQELLKVPSIRIDEQNKIGDTALHNAAWKGHADVVELLLNRGARADLRNQDNKLASELATEPETAAILKRRTGGSAGDYNNDYGDEEDSD</sequence>
<dbReference type="SMART" id="SM00248">
    <property type="entry name" value="ANK"/>
    <property type="match status" value="3"/>
</dbReference>
<dbReference type="PANTHER" id="PTHR24155:SF10">
    <property type="entry name" value="OSTEOCLAST-STIMULATING FACTOR 1"/>
    <property type="match status" value="1"/>
</dbReference>
<evidence type="ECO:0000256" key="3">
    <source>
        <dbReference type="ARBA" id="ARBA00022490"/>
    </source>
</evidence>
<gene>
    <name evidence="13" type="primary">LOC109469802</name>
</gene>
<dbReference type="GO" id="GO:0005737">
    <property type="term" value="C:cytoplasm"/>
    <property type="evidence" value="ECO:0007669"/>
    <property type="project" value="UniProtKB-SubCell"/>
</dbReference>
<dbReference type="FunFam" id="2.30.30.40:FF:000072">
    <property type="entry name" value="Unconventional Myosin IB"/>
    <property type="match status" value="1"/>
</dbReference>
<evidence type="ECO:0000313" key="12">
    <source>
        <dbReference type="Proteomes" id="UP000515135"/>
    </source>
</evidence>
<name>A0A6P4YZ13_BRABE</name>
<dbReference type="SUPFAM" id="SSF50044">
    <property type="entry name" value="SH3-domain"/>
    <property type="match status" value="1"/>
</dbReference>
<reference evidence="13" key="1">
    <citation type="submission" date="2025-08" db="UniProtKB">
        <authorList>
            <consortium name="RefSeq"/>
        </authorList>
    </citation>
    <scope>IDENTIFICATION</scope>
    <source>
        <tissue evidence="13">Gonad</tissue>
    </source>
</reference>
<keyword evidence="3" id="KW-0963">Cytoplasm</keyword>
<evidence type="ECO:0000256" key="10">
    <source>
        <dbReference type="SAM" id="MobiDB-lite"/>
    </source>
</evidence>
<dbReference type="InterPro" id="IPR036770">
    <property type="entry name" value="Ankyrin_rpt-contain_sf"/>
</dbReference>
<dbReference type="SUPFAM" id="SSF48403">
    <property type="entry name" value="Ankyrin repeat"/>
    <property type="match status" value="1"/>
</dbReference>
<dbReference type="AlphaFoldDB" id="A0A6P4YZ13"/>
<dbReference type="Gene3D" id="1.25.40.20">
    <property type="entry name" value="Ankyrin repeat-containing domain"/>
    <property type="match status" value="1"/>
</dbReference>
<comment type="function">
    <text evidence="6">Induces bone resorption, acting probably through a signaling cascade which results in the secretion of factor(s) enhancing osteoclast formation and activity.</text>
</comment>
<evidence type="ECO:0000256" key="7">
    <source>
        <dbReference type="ARBA" id="ARBA00040640"/>
    </source>
</evidence>
<dbReference type="Gene3D" id="2.30.30.40">
    <property type="entry name" value="SH3 Domains"/>
    <property type="match status" value="1"/>
</dbReference>
<keyword evidence="5 8" id="KW-0040">ANK repeat</keyword>
<dbReference type="Pfam" id="PF14604">
    <property type="entry name" value="SH3_9"/>
    <property type="match status" value="1"/>
</dbReference>
<keyword evidence="4" id="KW-0677">Repeat</keyword>
<dbReference type="Proteomes" id="UP000515135">
    <property type="component" value="Unplaced"/>
</dbReference>
<feature type="region of interest" description="Disordered" evidence="10">
    <location>
        <begin position="193"/>
        <end position="218"/>
    </location>
</feature>
<dbReference type="InterPro" id="IPR036028">
    <property type="entry name" value="SH3-like_dom_sf"/>
</dbReference>
<evidence type="ECO:0000256" key="9">
    <source>
        <dbReference type="PROSITE-ProRule" id="PRU00192"/>
    </source>
</evidence>
<accession>A0A6P4YZ13</accession>
<keyword evidence="2 9" id="KW-0728">SH3 domain</keyword>
<organism evidence="12 13">
    <name type="scientific">Branchiostoma belcheri</name>
    <name type="common">Amphioxus</name>
    <dbReference type="NCBI Taxonomy" id="7741"/>
    <lineage>
        <taxon>Eukaryota</taxon>
        <taxon>Metazoa</taxon>
        <taxon>Chordata</taxon>
        <taxon>Cephalochordata</taxon>
        <taxon>Leptocardii</taxon>
        <taxon>Amphioxiformes</taxon>
        <taxon>Branchiostomatidae</taxon>
        <taxon>Branchiostoma</taxon>
    </lineage>
</organism>
<protein>
    <recommendedName>
        <fullName evidence="7">Osteoclast-stimulating factor 1</fullName>
    </recommendedName>
</protein>
<dbReference type="PROSITE" id="PS50002">
    <property type="entry name" value="SH3"/>
    <property type="match status" value="1"/>
</dbReference>
<dbReference type="PROSITE" id="PS50297">
    <property type="entry name" value="ANK_REP_REGION"/>
    <property type="match status" value="2"/>
</dbReference>
<dbReference type="KEGG" id="bbel:109469802"/>
<dbReference type="PROSITE" id="PS50088">
    <property type="entry name" value="ANK_REPEAT"/>
    <property type="match status" value="2"/>
</dbReference>
<proteinExistence type="predicted"/>
<evidence type="ECO:0000256" key="1">
    <source>
        <dbReference type="ARBA" id="ARBA00004496"/>
    </source>
</evidence>
<evidence type="ECO:0000256" key="8">
    <source>
        <dbReference type="PROSITE-ProRule" id="PRU00023"/>
    </source>
</evidence>
<dbReference type="CDD" id="cd11772">
    <property type="entry name" value="SH3_OSTF1"/>
    <property type="match status" value="1"/>
</dbReference>
<dbReference type="Pfam" id="PF12796">
    <property type="entry name" value="Ank_2"/>
    <property type="match status" value="1"/>
</dbReference>
<evidence type="ECO:0000256" key="6">
    <source>
        <dbReference type="ARBA" id="ARBA00037432"/>
    </source>
</evidence>
<evidence type="ECO:0000256" key="2">
    <source>
        <dbReference type="ARBA" id="ARBA00022443"/>
    </source>
</evidence>
<dbReference type="InterPro" id="IPR002110">
    <property type="entry name" value="Ankyrin_rpt"/>
</dbReference>
<comment type="subcellular location">
    <subcellularLocation>
        <location evidence="1">Cytoplasm</location>
    </subcellularLocation>
</comment>
<evidence type="ECO:0000259" key="11">
    <source>
        <dbReference type="PROSITE" id="PS50002"/>
    </source>
</evidence>
<dbReference type="PRINTS" id="PR01415">
    <property type="entry name" value="ANKYRIN"/>
</dbReference>
<dbReference type="PRINTS" id="PR00452">
    <property type="entry name" value="SH3DOMAIN"/>
</dbReference>
<evidence type="ECO:0000256" key="4">
    <source>
        <dbReference type="ARBA" id="ARBA00022737"/>
    </source>
</evidence>
<dbReference type="InterPro" id="IPR001452">
    <property type="entry name" value="SH3_domain"/>
</dbReference>
<dbReference type="PANTHER" id="PTHR24155">
    <property type="entry name" value="OSTEOCLAST-STIMULATING FACTOR 1"/>
    <property type="match status" value="1"/>
</dbReference>
<dbReference type="GO" id="GO:0007165">
    <property type="term" value="P:signal transduction"/>
    <property type="evidence" value="ECO:0007669"/>
    <property type="project" value="TreeGrafter"/>
</dbReference>
<dbReference type="OrthoDB" id="207120at2759"/>
<feature type="repeat" description="ANK" evidence="8">
    <location>
        <begin position="112"/>
        <end position="134"/>
    </location>
</feature>
<evidence type="ECO:0000256" key="5">
    <source>
        <dbReference type="ARBA" id="ARBA00023043"/>
    </source>
</evidence>